<evidence type="ECO:0000256" key="5">
    <source>
        <dbReference type="ARBA" id="ARBA00022741"/>
    </source>
</evidence>
<dbReference type="PANTHER" id="PTHR43509:SF1">
    <property type="entry name" value="SULFATE ADENYLYLTRANSFERASE"/>
    <property type="match status" value="1"/>
</dbReference>
<dbReference type="AlphaFoldDB" id="A0A7C2FTV3"/>
<dbReference type="GO" id="GO:0004781">
    <property type="term" value="F:sulfate adenylyltransferase (ATP) activity"/>
    <property type="evidence" value="ECO:0007669"/>
    <property type="project" value="UniProtKB-EC"/>
</dbReference>
<dbReference type="SUPFAM" id="SSF88697">
    <property type="entry name" value="PUA domain-like"/>
    <property type="match status" value="1"/>
</dbReference>
<protein>
    <recommendedName>
        <fullName evidence="2">sulfate adenylyltransferase</fullName>
        <ecNumber evidence="2">2.7.7.4</ecNumber>
    </recommendedName>
    <alternativeName>
        <fullName evidence="9">ATP-sulfurylase</fullName>
    </alternativeName>
    <alternativeName>
        <fullName evidence="7">Sulfate adenylate transferase</fullName>
    </alternativeName>
</protein>
<evidence type="ECO:0000256" key="10">
    <source>
        <dbReference type="ARBA" id="ARBA00049370"/>
    </source>
</evidence>
<evidence type="ECO:0000256" key="4">
    <source>
        <dbReference type="ARBA" id="ARBA00022695"/>
    </source>
</evidence>
<dbReference type="EC" id="2.7.7.4" evidence="2"/>
<evidence type="ECO:0000256" key="3">
    <source>
        <dbReference type="ARBA" id="ARBA00022679"/>
    </source>
</evidence>
<comment type="catalytic activity">
    <reaction evidence="10">
        <text>sulfate + ATP + H(+) = adenosine 5'-phosphosulfate + diphosphate</text>
        <dbReference type="Rhea" id="RHEA:18133"/>
        <dbReference type="ChEBI" id="CHEBI:15378"/>
        <dbReference type="ChEBI" id="CHEBI:16189"/>
        <dbReference type="ChEBI" id="CHEBI:30616"/>
        <dbReference type="ChEBI" id="CHEBI:33019"/>
        <dbReference type="ChEBI" id="CHEBI:58243"/>
        <dbReference type="EC" id="2.7.7.4"/>
    </reaction>
</comment>
<dbReference type="Pfam" id="PF14306">
    <property type="entry name" value="PUA_2"/>
    <property type="match status" value="1"/>
</dbReference>
<evidence type="ECO:0000256" key="9">
    <source>
        <dbReference type="ARBA" id="ARBA00041598"/>
    </source>
</evidence>
<keyword evidence="5" id="KW-0547">Nucleotide-binding</keyword>
<organism evidence="13">
    <name type="scientific">Thermus islandicus</name>
    <dbReference type="NCBI Taxonomy" id="540988"/>
    <lineage>
        <taxon>Bacteria</taxon>
        <taxon>Thermotogati</taxon>
        <taxon>Deinococcota</taxon>
        <taxon>Deinococci</taxon>
        <taxon>Thermales</taxon>
        <taxon>Thermaceae</taxon>
        <taxon>Thermus</taxon>
    </lineage>
</organism>
<dbReference type="GO" id="GO:0005524">
    <property type="term" value="F:ATP binding"/>
    <property type="evidence" value="ECO:0007669"/>
    <property type="project" value="UniProtKB-KW"/>
</dbReference>
<evidence type="ECO:0000256" key="2">
    <source>
        <dbReference type="ARBA" id="ARBA00012391"/>
    </source>
</evidence>
<keyword evidence="6" id="KW-0067">ATP-binding</keyword>
<feature type="domain" description="Sulphate adenylyltransferase catalytic" evidence="11">
    <location>
        <begin position="139"/>
        <end position="347"/>
    </location>
</feature>
<comment type="caution">
    <text evidence="13">The sequence shown here is derived from an EMBL/GenBank/DDBJ whole genome shotgun (WGS) entry which is preliminary data.</text>
</comment>
<feature type="domain" description="ATP-sulfurylase PUA-like" evidence="12">
    <location>
        <begin position="3"/>
        <end position="132"/>
    </location>
</feature>
<evidence type="ECO:0000259" key="11">
    <source>
        <dbReference type="Pfam" id="PF01747"/>
    </source>
</evidence>
<dbReference type="CDD" id="cd00517">
    <property type="entry name" value="ATPS"/>
    <property type="match status" value="1"/>
</dbReference>
<evidence type="ECO:0000256" key="1">
    <source>
        <dbReference type="ARBA" id="ARBA00005048"/>
    </source>
</evidence>
<dbReference type="InterPro" id="IPR015947">
    <property type="entry name" value="PUA-like_sf"/>
</dbReference>
<comment type="similarity">
    <text evidence="8">Belongs to the sulfate adenylyltransferase family.</text>
</comment>
<evidence type="ECO:0000313" key="13">
    <source>
        <dbReference type="EMBL" id="HEH82446.1"/>
    </source>
</evidence>
<keyword evidence="3 13" id="KW-0808">Transferase</keyword>
<evidence type="ECO:0000256" key="6">
    <source>
        <dbReference type="ARBA" id="ARBA00022840"/>
    </source>
</evidence>
<dbReference type="NCBIfam" id="NF003166">
    <property type="entry name" value="PRK04149.1"/>
    <property type="match status" value="1"/>
</dbReference>
<keyword evidence="4 13" id="KW-0548">Nucleotidyltransferase</keyword>
<dbReference type="Gene3D" id="3.10.400.10">
    <property type="entry name" value="Sulfate adenylyltransferase"/>
    <property type="match status" value="1"/>
</dbReference>
<dbReference type="GO" id="GO:0000103">
    <property type="term" value="P:sulfate assimilation"/>
    <property type="evidence" value="ECO:0007669"/>
    <property type="project" value="InterPro"/>
</dbReference>
<sequence>MVEALPVLAIGEDERLDLENLATGAFFPVRGFMTREEALSVAQEMRLPTGEVWTIPILLQFRERPQAGPGDTVALLHGGERVALLHVEEAYALDLRALARDVFGTESEAHPGVARLYAKGPYALGGRVEVLKPRPRTPLEKTPEEVRAFFRERGWKRVVAFQTRNAPHRAHEYLIRLGLELADGVLVHPILGAKKQDDFPTGVILEAYQALIGHFLPEERVALFGLATPMRYAGPKEAVFHALVRKNFGATHFLVGRDHAGVGDFYDPYAAHRIFDRLPPLGIEIVKVGAVFHCSLCGGIASERTCPEGHRDTRTAISMTQVRALLREGKAPPPELVRLELLPILRKGLA</sequence>
<comment type="pathway">
    <text evidence="1">Sulfur metabolism; hydrogen sulfide biosynthesis; sulfite from sulfate: step 1/3.</text>
</comment>
<reference evidence="13" key="1">
    <citation type="journal article" date="2020" name="mSystems">
        <title>Genome- and Community-Level Interaction Insights into Carbon Utilization and Element Cycling Functions of Hydrothermarchaeota in Hydrothermal Sediment.</title>
        <authorList>
            <person name="Zhou Z."/>
            <person name="Liu Y."/>
            <person name="Xu W."/>
            <person name="Pan J."/>
            <person name="Luo Z.H."/>
            <person name="Li M."/>
        </authorList>
    </citation>
    <scope>NUCLEOTIDE SEQUENCE [LARGE SCALE GENOMIC DNA]</scope>
    <source>
        <strain evidence="13">SpSt-246</strain>
    </source>
</reference>
<evidence type="ECO:0000259" key="12">
    <source>
        <dbReference type="Pfam" id="PF14306"/>
    </source>
</evidence>
<dbReference type="InterPro" id="IPR024951">
    <property type="entry name" value="Sulfurylase_cat_dom"/>
</dbReference>
<name>A0A7C2FTV3_9DEIN</name>
<dbReference type="EMBL" id="DSKL01000222">
    <property type="protein sequence ID" value="HEH82446.1"/>
    <property type="molecule type" value="Genomic_DNA"/>
</dbReference>
<evidence type="ECO:0000256" key="7">
    <source>
        <dbReference type="ARBA" id="ARBA00031812"/>
    </source>
</evidence>
<accession>A0A7C2FTV3</accession>
<dbReference type="Pfam" id="PF01747">
    <property type="entry name" value="ATP-sulfurylase"/>
    <property type="match status" value="1"/>
</dbReference>
<dbReference type="InterPro" id="IPR002650">
    <property type="entry name" value="Sulphate_adenylyltransferase"/>
</dbReference>
<dbReference type="InterPro" id="IPR025980">
    <property type="entry name" value="ATP-Sase_PUA-like_dom"/>
</dbReference>
<dbReference type="InterPro" id="IPR014729">
    <property type="entry name" value="Rossmann-like_a/b/a_fold"/>
</dbReference>
<evidence type="ECO:0000256" key="8">
    <source>
        <dbReference type="ARBA" id="ARBA00037980"/>
    </source>
</evidence>
<dbReference type="PANTHER" id="PTHR43509">
    <property type="match status" value="1"/>
</dbReference>
<dbReference type="SUPFAM" id="SSF52374">
    <property type="entry name" value="Nucleotidylyl transferase"/>
    <property type="match status" value="1"/>
</dbReference>
<gene>
    <name evidence="13" type="ORF">ENP73_05550</name>
</gene>
<dbReference type="Gene3D" id="3.40.50.620">
    <property type="entry name" value="HUPs"/>
    <property type="match status" value="1"/>
</dbReference>
<proteinExistence type="inferred from homology"/>